<feature type="compositionally biased region" description="Low complexity" evidence="1">
    <location>
        <begin position="69"/>
        <end position="79"/>
    </location>
</feature>
<dbReference type="GO" id="GO:0005829">
    <property type="term" value="C:cytosol"/>
    <property type="evidence" value="ECO:0007669"/>
    <property type="project" value="TreeGrafter"/>
</dbReference>
<dbReference type="InterPro" id="IPR018200">
    <property type="entry name" value="USP_CS"/>
</dbReference>
<dbReference type="InterPro" id="IPR021905">
    <property type="entry name" value="DUF3517"/>
</dbReference>
<dbReference type="FunFam" id="3.90.70.10:FF:000136">
    <property type="entry name" value="Ubiquitin C-terminal hydrolase, putative"/>
    <property type="match status" value="1"/>
</dbReference>
<dbReference type="PANTHER" id="PTHR24006:SF827">
    <property type="entry name" value="UBIQUITIN CARBOXYL-TERMINAL HYDROLASE 34"/>
    <property type="match status" value="1"/>
</dbReference>
<evidence type="ECO:0000256" key="1">
    <source>
        <dbReference type="SAM" id="MobiDB-lite"/>
    </source>
</evidence>
<reference evidence="3 4" key="1">
    <citation type="journal article" date="2015" name="Environ. Microbiol.">
        <title>Metagenome sequence of Elaphomyces granulatus from sporocarp tissue reveals Ascomycota ectomycorrhizal fingerprints of genome expansion and a Proteobacteria-rich microbiome.</title>
        <authorList>
            <person name="Quandt C.A."/>
            <person name="Kohler A."/>
            <person name="Hesse C.N."/>
            <person name="Sharpton T.J."/>
            <person name="Martin F."/>
            <person name="Spatafora J.W."/>
        </authorList>
    </citation>
    <scope>NUCLEOTIDE SEQUENCE [LARGE SCALE GENOMIC DNA]</scope>
    <source>
        <strain evidence="3 4">OSC145934</strain>
    </source>
</reference>
<dbReference type="InterPro" id="IPR028889">
    <property type="entry name" value="USP"/>
</dbReference>
<dbReference type="GO" id="GO:0004843">
    <property type="term" value="F:cysteine-type deubiquitinase activity"/>
    <property type="evidence" value="ECO:0007669"/>
    <property type="project" value="InterPro"/>
</dbReference>
<dbReference type="InterPro" id="IPR001394">
    <property type="entry name" value="Peptidase_C19_UCH"/>
</dbReference>
<dbReference type="CDD" id="cd02659">
    <property type="entry name" value="peptidase_C19C"/>
    <property type="match status" value="1"/>
</dbReference>
<feature type="compositionally biased region" description="Acidic residues" evidence="1">
    <location>
        <begin position="2499"/>
        <end position="2516"/>
    </location>
</feature>
<feature type="compositionally biased region" description="Polar residues" evidence="1">
    <location>
        <begin position="130"/>
        <end position="142"/>
    </location>
</feature>
<feature type="domain" description="USP" evidence="2">
    <location>
        <begin position="1608"/>
        <end position="1937"/>
    </location>
</feature>
<evidence type="ECO:0000313" key="4">
    <source>
        <dbReference type="Proteomes" id="UP000243515"/>
    </source>
</evidence>
<comment type="caution">
    <text evidence="3">The sequence shown here is derived from an EMBL/GenBank/DDBJ whole genome shotgun (WGS) entry which is preliminary data.</text>
</comment>
<dbReference type="PROSITE" id="PS50235">
    <property type="entry name" value="USP_3"/>
    <property type="match status" value="1"/>
</dbReference>
<keyword evidence="4" id="KW-1185">Reference proteome</keyword>
<dbReference type="Pfam" id="PF00443">
    <property type="entry name" value="UCH"/>
    <property type="match status" value="1"/>
</dbReference>
<protein>
    <recommendedName>
        <fullName evidence="2">USP domain-containing protein</fullName>
    </recommendedName>
</protein>
<feature type="compositionally biased region" description="Polar residues" evidence="1">
    <location>
        <begin position="1"/>
        <end position="11"/>
    </location>
</feature>
<feature type="compositionally biased region" description="Low complexity" evidence="1">
    <location>
        <begin position="143"/>
        <end position="158"/>
    </location>
</feature>
<gene>
    <name evidence="3" type="ORF">Egran_01959</name>
</gene>
<organism evidence="3 4">
    <name type="scientific">Elaphomyces granulatus</name>
    <dbReference type="NCBI Taxonomy" id="519963"/>
    <lineage>
        <taxon>Eukaryota</taxon>
        <taxon>Fungi</taxon>
        <taxon>Dikarya</taxon>
        <taxon>Ascomycota</taxon>
        <taxon>Pezizomycotina</taxon>
        <taxon>Eurotiomycetes</taxon>
        <taxon>Eurotiomycetidae</taxon>
        <taxon>Eurotiales</taxon>
        <taxon>Elaphomycetaceae</taxon>
        <taxon>Elaphomyces</taxon>
    </lineage>
</organism>
<name>A0A232M1T1_9EURO</name>
<dbReference type="InterPro" id="IPR038765">
    <property type="entry name" value="Papain-like_cys_pep_sf"/>
</dbReference>
<sequence length="2532" mass="286485">MAGTPLESSSIPLAVSPEPARSYGESMEDTVPQATRKRPRLDSGSGSRETMSTSTDHSPAAHHPTPELAVASPAAVSAADNDEEAQASLRPASRVTINMKSPSLLGATDSPVETQPEQSPGPGDPAHSSVGPSGASSTEAGAQSSTAISISSSPAQSPEIEVAEVEDIDQDPHTSNWRPLGEALRDHTSADVIQLHEPLSLTETFPKLRGNLDPRESVEEIVNMIEKGHLHDVAVFIPVKGWFDICANNLTLLGYDTFMDDREFWEELPTIVEGLLRRILEFQPDEGHGVWCCLEDFFLDYAQLALHLIGLDTNTLCQFAEEADSQLPDMMSRTYLASLGWILQISNIPFFRAMERVNRTELANLVARVNDHIAAPPIDGMQRLSDFAAWALTLLPRWPQLAQTLVSTLNVANNMVESGYERRNFGAEDGIADSPVHLHTIKLAYNLFRLVDEKYQMHISKKSSWVTSDISESILRYVSVAYQALTLLDPSFATRVARDLSVYLPEEAKEDEYTQIIQYGWKFSVLKRHIMDGRMELRVFGMETMQADLVNIWKQHIQGNPAGIEYPIIKYLVRFLRENKIVEYIVGVDSHPQLISRSGNIVGFLVVTATYTDSDTDTIWKTVTDSADQRMVGEVLSMLIRTFAMHPSSSTALLYLCSKLLELPLNRFDVRMVEFCEQLLLNVREKHGERNRHDPDVLHVDAIPIRLCVRLIRESTAFEEFSVEHKTSLQKLASTQLSSFLGLGMSETDKTGVYERCIQDIAERNQFAVGSIQALNALLPVYDPHEIRRLASDFDLSRLVITELAHTLETTRSDFTNSFSKNGLLSRIHLLHRIIDKVPDTITPELSDMLWSQIFTSKNVLEQGSALWDMLCRVTNRCGKRNPFIERCIHEYLPQLSPHQFSSEILAFAEQTVSYEIRFNPPPLAAEGEIISIPGMNRIWHFILTAPPETIETKATSFAIEIYLDHMLIRRAPRSAAEATHIALVDRCVEQVRSAAAKLKSFSDGSASGEDEPMVIIAEDSEIQAEEFRLSRSLLFLQQLLQGLRMRPQYSPPQDPPPDLPERVGKGDPLEIPYQTFNGGVGSKLRSLRIGDLCTTAELVDRLVRLTGFSKFSTIYGGQKIDLLSTPDLTLRQLKLRSGLLIIRKVAETPDIAMPGRRQSLTLVDSEVLKHFDDLYDLLSLQDKLAREIYDFLIVFPPQEKVRQLVKSENRTEQEVFPIEKPYKLLYSVKVLSTCLREESLEAHPNQAFVSHSIQTLVAALTRPQMSEQLEENPLKFVFACNLVECLLLAFSVKSDNPFHFTDPVTLIQQLLKFMELGQMLMSDHLPESSVQKLICNSFAVLVEASVHNHQFWELIKQNAQFDQLVFSLLLRESRQPIRKEIADNISVVCGPSKARKKSAKTGNGDAEGLKASDHPTAVDMLATLWGAFVRTFPRTPAYASQSQEFFEVAVCVFRSVAERSPSDLIFGEYLIQWSGIMLSHETQEFVGREPIDHIILGFSRLLRLCLELAESTNAPINASELIESFFNNYLFPDLSMSSDGPLNPRIPVMHNQTRQELYNVLLLLCKYKGNYAKIIELLEDVIPQDYTYAPNWCFERNKTIRSPEGYAGLRNLSNTCYLNSLFTQLFMNIGFREFILQLHVADPESSQRLLEETKKVFGYMQETWLKSVDPQGVVDSIRTYDNEPIDVTIQMDVDEFYNLLFDRWEAQILDADDKKRFRSFYGGQLVQQIKSKECPHISEKLEPFSAIQCEIKGKAGLEDSLRAYVEGEIMQGDNKYSCTSCGRHVNAVKRACLKDIPNNLIFHLKRFDFDMVTMMRSKINDEFRFPERIDMTPYKVEYLSTPNSSVPPDIFELVGVLVHSGTAESGHYYSYIRERPTADSTPSWVEFNDSDVTKFDPSKIAEQCFGGLNDPFHGPTLGQVRLSKVWNAYMLFYQRVSSMEAANSTYKPTKNNIPVRVPLPVALGNHIAMENELFIRTYCLLDPYHAFFVRYLLCRSREIEKSGVSGASKLEKSAIFIALDTLDQLVSRTRELVELDAIITELARTIADTPKGAFKIIQWTAERPAGIRNLILKSPHAPVRSSFSKIIATALARLNELQNTPSLGVLERDKWQIRFSDSSRSVVATLEELWSVLHMSNRSWDDYFEFLSMLTNFGIYEVSILLDHGFLLKCLEIVWLDRDDCKKLKKQYLPYYKLVEKGRRFSHRKLTEFLLILMRHIDLTLPPTPDHEPRTMHDDRYSLTITENSFVRPIGRAKELLLLKKLLQQHSNPPACRSLVALFLDAEPEAGMMESICKVLEDGLRVAPAALCAPFLEATLVFCKRSPDEDRIVALIEFVAKGVESINNSGGKEHLMFFTNLLSIYNGRLSKDQNWFQLHVVERISDWAPTLLIYMDKVVRNMTFDALRQLLFAKKIAEMADDYRVYYTRIARELTQASVEKLRKTYLVTPGQNVEAKVVETITAVINHCLEAYYGDNEEDVEVIHQATAVITAIDELSVELPEELASESDLPSPEEWEDNSMMASDSEVGMTGSP</sequence>
<accession>A0A232M1T1</accession>
<dbReference type="Proteomes" id="UP000243515">
    <property type="component" value="Unassembled WGS sequence"/>
</dbReference>
<feature type="compositionally biased region" description="Polar residues" evidence="1">
    <location>
        <begin position="44"/>
        <end position="57"/>
    </location>
</feature>
<dbReference type="GO" id="GO:0016579">
    <property type="term" value="P:protein deubiquitination"/>
    <property type="evidence" value="ECO:0007669"/>
    <property type="project" value="InterPro"/>
</dbReference>
<dbReference type="GO" id="GO:0005634">
    <property type="term" value="C:nucleus"/>
    <property type="evidence" value="ECO:0007669"/>
    <property type="project" value="TreeGrafter"/>
</dbReference>
<dbReference type="OrthoDB" id="420187at2759"/>
<evidence type="ECO:0000259" key="2">
    <source>
        <dbReference type="PROSITE" id="PS50235"/>
    </source>
</evidence>
<feature type="region of interest" description="Disordered" evidence="1">
    <location>
        <begin position="1"/>
        <end position="159"/>
    </location>
</feature>
<dbReference type="Gene3D" id="3.90.70.10">
    <property type="entry name" value="Cysteine proteinases"/>
    <property type="match status" value="1"/>
</dbReference>
<proteinExistence type="predicted"/>
<dbReference type="InterPro" id="IPR050164">
    <property type="entry name" value="Peptidase_C19"/>
</dbReference>
<evidence type="ECO:0000313" key="3">
    <source>
        <dbReference type="EMBL" id="OXV10274.1"/>
    </source>
</evidence>
<dbReference type="EMBL" id="NPHW01003015">
    <property type="protein sequence ID" value="OXV10274.1"/>
    <property type="molecule type" value="Genomic_DNA"/>
</dbReference>
<dbReference type="Pfam" id="PF12030">
    <property type="entry name" value="DUF3517"/>
    <property type="match status" value="1"/>
</dbReference>
<dbReference type="SUPFAM" id="SSF54001">
    <property type="entry name" value="Cysteine proteinases"/>
    <property type="match status" value="1"/>
</dbReference>
<feature type="region of interest" description="Disordered" evidence="1">
    <location>
        <begin position="2499"/>
        <end position="2532"/>
    </location>
</feature>
<dbReference type="PROSITE" id="PS00973">
    <property type="entry name" value="USP_2"/>
    <property type="match status" value="1"/>
</dbReference>
<dbReference type="PANTHER" id="PTHR24006">
    <property type="entry name" value="UBIQUITIN CARBOXYL-TERMINAL HYDROLASE"/>
    <property type="match status" value="1"/>
</dbReference>